<organism evidence="3 7">
    <name type="scientific">Serratia marcescens</name>
    <dbReference type="NCBI Taxonomy" id="615"/>
    <lineage>
        <taxon>Bacteria</taxon>
        <taxon>Pseudomonadati</taxon>
        <taxon>Pseudomonadota</taxon>
        <taxon>Gammaproteobacteria</taxon>
        <taxon>Enterobacterales</taxon>
        <taxon>Yersiniaceae</taxon>
        <taxon>Serratia</taxon>
    </lineage>
</organism>
<protein>
    <submittedName>
        <fullName evidence="2">YaeQ family protein</fullName>
    </submittedName>
</protein>
<evidence type="ECO:0000313" key="5">
    <source>
        <dbReference type="EMBL" id="PYA62673.1"/>
    </source>
</evidence>
<evidence type="ECO:0000313" key="3">
    <source>
        <dbReference type="EMBL" id="OCO84312.1"/>
    </source>
</evidence>
<dbReference type="EMBL" id="QJQB01000431">
    <property type="protein sequence ID" value="PYA62673.1"/>
    <property type="molecule type" value="Genomic_DNA"/>
</dbReference>
<dbReference type="EMBL" id="LJEX02000098">
    <property type="protein sequence ID" value="OCO84312.1"/>
    <property type="molecule type" value="Genomic_DNA"/>
</dbReference>
<dbReference type="InterPro" id="IPR011335">
    <property type="entry name" value="Restrct_endonuc-II-like"/>
</dbReference>
<dbReference type="InterPro" id="IPR038590">
    <property type="entry name" value="YaeQ_sf"/>
</dbReference>
<reference evidence="2 10" key="9">
    <citation type="submission" date="2023-11" db="EMBL/GenBank/DDBJ databases">
        <title>Detection of rare carbapenemases in Enterobacterales - comparison of two colorimetric and two CIM-based carbapenemase assays.</title>
        <authorList>
            <person name="Schaffarczyk L."/>
            <person name="Noster J."/>
            <person name="Stelzer Y."/>
            <person name="Sattler J."/>
            <person name="Gatermann S."/>
            <person name="Hamprecht A."/>
        </authorList>
    </citation>
    <scope>NUCLEOTIDE SEQUENCE [LARGE SCALE GENOMIC DNA]</scope>
    <source>
        <strain evidence="2 10">CIM-Carb-136</strain>
    </source>
</reference>
<dbReference type="Proteomes" id="UP001275057">
    <property type="component" value="Unassembled WGS sequence"/>
</dbReference>
<reference evidence="5 9" key="6">
    <citation type="submission" date="2018-06" db="EMBL/GenBank/DDBJ databases">
        <title>Serratia marcescens genome sequencing and assembly.</title>
        <authorList>
            <person name="Martins R.C.R."/>
            <person name="Perdigao-Neto L.V."/>
            <person name="Costa S.F."/>
            <person name="Levin A.S.S."/>
        </authorList>
    </citation>
    <scope>NUCLEOTIDE SEQUENCE [LARGE SCALE GENOMIC DNA]</scope>
    <source>
        <strain evidence="5 9">1283</strain>
    </source>
</reference>
<evidence type="ECO:0000313" key="10">
    <source>
        <dbReference type="Proteomes" id="UP001275057"/>
    </source>
</evidence>
<dbReference type="EMBL" id="JAXABG010000012">
    <property type="protein sequence ID" value="MDX7084329.1"/>
    <property type="molecule type" value="Genomic_DNA"/>
</dbReference>
<sequence length="182" mass="20977">MALKATIYKAAVNIADMDRHFYHDATLTLAQHPSENEQRMMLRLLAWICHADERLVFTKGLSADDEPEIWQRNDHNGLEMWIEMGLPDEKRIRKACNQSPRVVLYAYGERAAHVWWQGMQGKVAGHKNLSVRFLDDEQLARLTALASRTMTLQATLQEGTIWLSDAQNSLEIQFAEWQQAQV</sequence>
<dbReference type="SMART" id="SM01322">
    <property type="entry name" value="YaeQ"/>
    <property type="match status" value="1"/>
</dbReference>
<dbReference type="Proteomes" id="UP000030378">
    <property type="component" value="Unassembled WGS sequence"/>
</dbReference>
<evidence type="ECO:0000313" key="8">
    <source>
        <dbReference type="Proteomes" id="UP000245399"/>
    </source>
</evidence>
<evidence type="ECO:0000313" key="6">
    <source>
        <dbReference type="Proteomes" id="UP000030378"/>
    </source>
</evidence>
<dbReference type="Proteomes" id="UP000050489">
    <property type="component" value="Unassembled WGS sequence"/>
</dbReference>
<dbReference type="Gene3D" id="3.10.640.10">
    <property type="entry name" value="Restriction endonuclease-like alpha-beta roll domain"/>
    <property type="match status" value="1"/>
</dbReference>
<evidence type="ECO:0000313" key="4">
    <source>
        <dbReference type="EMBL" id="PNO64259.1"/>
    </source>
</evidence>
<dbReference type="EMBL" id="JTBC02000011">
    <property type="protein sequence ID" value="PNO64259.1"/>
    <property type="molecule type" value="Genomic_DNA"/>
</dbReference>
<dbReference type="EMBL" id="CP029449">
    <property type="protein sequence ID" value="AWL69827.1"/>
    <property type="molecule type" value="Genomic_DNA"/>
</dbReference>
<dbReference type="Proteomes" id="UP000247823">
    <property type="component" value="Unassembled WGS sequence"/>
</dbReference>
<keyword evidence="9" id="KW-1185">Reference proteome</keyword>
<dbReference type="CDD" id="cd22368">
    <property type="entry name" value="YaeQ-like"/>
    <property type="match status" value="1"/>
</dbReference>
<dbReference type="SUPFAM" id="SSF52980">
    <property type="entry name" value="Restriction endonuclease-like"/>
    <property type="match status" value="1"/>
</dbReference>
<reference evidence="6" key="3">
    <citation type="submission" date="2017-12" db="EMBL/GenBank/DDBJ databases">
        <title>FDA dAtabase for Regulatory Grade micrObial Sequences (FDA-ARGOS): Supporting development and validation of Infectious Disease Dx tests.</title>
        <authorList>
            <person name="Campos J."/>
            <person name="Goldberg B."/>
            <person name="Tallon L."/>
            <person name="Sadzewicz L."/>
            <person name="Sengamalay N."/>
            <person name="Ott S."/>
            <person name="Godinez A."/>
            <person name="Nagaraj S."/>
            <person name="Vavikolanu K."/>
            <person name="Vyas G."/>
            <person name="Nadendla S."/>
            <person name="Aluvathingal J."/>
            <person name="Geyer C."/>
            <person name="Nandy P."/>
            <person name="Hobson J."/>
            <person name="Sichtig H."/>
        </authorList>
    </citation>
    <scope>NUCLEOTIDE SEQUENCE [LARGE SCALE GENOMIC DNA]</scope>
    <source>
        <strain evidence="6">FDAARGOS_79</strain>
    </source>
</reference>
<evidence type="ECO:0000313" key="1">
    <source>
        <dbReference type="EMBL" id="AWL69827.1"/>
    </source>
</evidence>
<dbReference type="Pfam" id="PF07152">
    <property type="entry name" value="YaeQ"/>
    <property type="match status" value="1"/>
</dbReference>
<dbReference type="PANTHER" id="PTHR38784:SF1">
    <property type="entry name" value="SUCROSE PHOSPHORYLASE"/>
    <property type="match status" value="1"/>
</dbReference>
<evidence type="ECO:0000313" key="2">
    <source>
        <dbReference type="EMBL" id="MDX7084329.1"/>
    </source>
</evidence>
<reference evidence="1 8" key="5">
    <citation type="submission" date="2018-05" db="EMBL/GenBank/DDBJ databases">
        <title>Klebsiella quasipneumonaiae provides a window into carbapenemase gene transfer, plasmid rearrangements and nosocomial acquisition from the hospital environment.</title>
        <authorList>
            <person name="Mathers A.J."/>
            <person name="Vegesana K."/>
            <person name="Stoesser N."/>
            <person name="Crook D."/>
            <person name="Vaughan A."/>
            <person name="Barry K."/>
            <person name="Parikh H."/>
            <person name="Sebra R."/>
            <person name="Kotay S."/>
            <person name="Walker A.S."/>
            <person name="Sheppard A.E."/>
        </authorList>
    </citation>
    <scope>NUCLEOTIDE SEQUENCE [LARGE SCALE GENOMIC DNA]</scope>
    <source>
        <strain evidence="1 8">CAV1761</strain>
    </source>
</reference>
<dbReference type="GeneID" id="301147432"/>
<proteinExistence type="predicted"/>
<evidence type="ECO:0000313" key="7">
    <source>
        <dbReference type="Proteomes" id="UP000050489"/>
    </source>
</evidence>
<accession>A0A0A5L8G9</accession>
<dbReference type="Proteomes" id="UP000245399">
    <property type="component" value="Chromosome"/>
</dbReference>
<reference evidence="3" key="2">
    <citation type="journal article" date="2017" name="PLoS ONE">
        <title>Genomic and phenotypic characterisation of fluoroquinolone resistance mechanisms in Enterobacteriaceae in Durban, South Africa.</title>
        <authorList>
            <person name="Osei Sekyere J."/>
            <person name="Amoako D.G."/>
        </authorList>
    </citation>
    <scope>NUCLEOTIDE SEQUENCE</scope>
    <source>
        <strain evidence="3">945174350</strain>
    </source>
</reference>
<reference evidence="4" key="4">
    <citation type="submission" date="2017-12" db="EMBL/GenBank/DDBJ databases">
        <title>FDA dAtabase for Regulatory Grade micrObial Sequences (FDA-ARGOS): Supporting development and validation of Infectious Disease Dx tests.</title>
        <authorList>
            <person name="Campos J."/>
            <person name="Goldberg B."/>
            <person name="Tallon L.J."/>
            <person name="Sadzewicz L."/>
            <person name="Sengamalay N."/>
            <person name="Ott S."/>
            <person name="Godinez A."/>
            <person name="Nagaraj S."/>
            <person name="Vavikolanu K."/>
            <person name="Vyas G."/>
            <person name="Nadendla S."/>
            <person name="Aluvathingal J."/>
            <person name="Geyer C."/>
            <person name="Nandy P."/>
            <person name="Hobson J."/>
            <person name="Sichtig H."/>
        </authorList>
    </citation>
    <scope>NUCLEOTIDE SEQUENCE</scope>
    <source>
        <strain evidence="4">FDAARGOS_79</strain>
    </source>
</reference>
<evidence type="ECO:0000313" key="9">
    <source>
        <dbReference type="Proteomes" id="UP000247823"/>
    </source>
</evidence>
<dbReference type="RefSeq" id="WP_033649819.1">
    <property type="nucleotide sequence ID" value="NZ_ABEXNO020000012.1"/>
</dbReference>
<dbReference type="AlphaFoldDB" id="A0A0A5L8G9"/>
<gene>
    <name evidence="3" type="ORF">AN695_0217070</name>
    <name evidence="1" type="ORF">DKC05_20320</name>
    <name evidence="5" type="ORF">DMW51_19270</name>
    <name evidence="4" type="ORF">MC70_018470</name>
    <name evidence="2" type="ORF">SJ435_18195</name>
</gene>
<dbReference type="PANTHER" id="PTHR38784">
    <property type="entry name" value="SUCROSE PHOSPHORYLASE"/>
    <property type="match status" value="1"/>
</dbReference>
<dbReference type="InterPro" id="IPR009822">
    <property type="entry name" value="YaeQ"/>
</dbReference>
<reference evidence="7" key="1">
    <citation type="submission" date="2016-04" db="EMBL/GenBank/DDBJ databases">
        <authorList>
            <person name="Osei Sekyere J."/>
            <person name="Sivertsen A."/>
            <person name="Pedersen A.T."/>
            <person name="Sundsfjord A."/>
        </authorList>
    </citation>
    <scope>NUCLEOTIDE SEQUENCE [LARGE SCALE GENOMIC DNA]</scope>
    <source>
        <strain evidence="7">945174350</strain>
    </source>
</reference>
<name>A0A0A5L8G9_SERMA</name>
<dbReference type="PIRSF" id="PIRSF011484">
    <property type="entry name" value="YaeQ"/>
    <property type="match status" value="1"/>
</dbReference>
<reference evidence="9" key="7">
    <citation type="submission" date="2018-06" db="EMBL/GenBank/DDBJ databases">
        <title>Serratia marcescens genome sequencing and assembly.</title>
        <authorList>
            <person name="Martins R.C."/>
            <person name="Perdigao-Neto L.V."/>
            <person name="Costa S.F."/>
            <person name="Levin A.S.S."/>
        </authorList>
    </citation>
    <scope>NUCLEOTIDE SEQUENCE [LARGE SCALE GENOMIC DNA]</scope>
    <source>
        <strain evidence="9">1283</strain>
    </source>
</reference>
<reference evidence="5" key="8">
    <citation type="submission" date="2018-06" db="EMBL/GenBank/DDBJ databases">
        <authorList>
            <person name="Martins R.C."/>
            <person name="Perdigao-Neto L.V."/>
            <person name="Costa S.F."/>
            <person name="Levin A.S.S."/>
        </authorList>
    </citation>
    <scope>NUCLEOTIDE SEQUENCE</scope>
    <source>
        <strain evidence="5">1283</strain>
    </source>
</reference>